<protein>
    <submittedName>
        <fullName evidence="1">Uncharacterized protein</fullName>
    </submittedName>
</protein>
<comment type="caution">
    <text evidence="1">The sequence shown here is derived from an EMBL/GenBank/DDBJ whole genome shotgun (WGS) entry which is preliminary data.</text>
</comment>
<evidence type="ECO:0000313" key="1">
    <source>
        <dbReference type="EMBL" id="PWJ47573.1"/>
    </source>
</evidence>
<dbReference type="Proteomes" id="UP000245469">
    <property type="component" value="Unassembled WGS sequence"/>
</dbReference>
<keyword evidence="2" id="KW-1185">Reference proteome</keyword>
<dbReference type="AlphaFoldDB" id="A0A315ZR38"/>
<sequence>MRLMIVLIEIAVALWAGSAVVVTSLFASAAPLRRRNDGGHGH</sequence>
<name>A0A315ZR38_9ACTN</name>
<reference evidence="1 2" key="1">
    <citation type="submission" date="2018-03" db="EMBL/GenBank/DDBJ databases">
        <title>Genomic Encyclopedia of Archaeal and Bacterial Type Strains, Phase II (KMG-II): from individual species to whole genera.</title>
        <authorList>
            <person name="Goeker M."/>
        </authorList>
    </citation>
    <scope>NUCLEOTIDE SEQUENCE [LARGE SCALE GENOMIC DNA]</scope>
    <source>
        <strain evidence="1 2">DSM 44889</strain>
    </source>
</reference>
<evidence type="ECO:0000313" key="2">
    <source>
        <dbReference type="Proteomes" id="UP000245469"/>
    </source>
</evidence>
<gene>
    <name evidence="1" type="ORF">BXY45_1364</name>
</gene>
<organism evidence="1 2">
    <name type="scientific">Quadrisphaera granulorum</name>
    <dbReference type="NCBI Taxonomy" id="317664"/>
    <lineage>
        <taxon>Bacteria</taxon>
        <taxon>Bacillati</taxon>
        <taxon>Actinomycetota</taxon>
        <taxon>Actinomycetes</taxon>
        <taxon>Kineosporiales</taxon>
        <taxon>Kineosporiaceae</taxon>
        <taxon>Quadrisphaera</taxon>
    </lineage>
</organism>
<dbReference type="EMBL" id="QGDQ01000036">
    <property type="protein sequence ID" value="PWJ47573.1"/>
    <property type="molecule type" value="Genomic_DNA"/>
</dbReference>
<proteinExistence type="predicted"/>
<accession>A0A315ZR38</accession>